<name>A0AA37LHS7_9PEZI</name>
<proteinExistence type="predicted"/>
<evidence type="ECO:0000313" key="1">
    <source>
        <dbReference type="EMBL" id="GKT46773.1"/>
    </source>
</evidence>
<organism evidence="1 2">
    <name type="scientific">Colletotrichum spaethianum</name>
    <dbReference type="NCBI Taxonomy" id="700344"/>
    <lineage>
        <taxon>Eukaryota</taxon>
        <taxon>Fungi</taxon>
        <taxon>Dikarya</taxon>
        <taxon>Ascomycota</taxon>
        <taxon>Pezizomycotina</taxon>
        <taxon>Sordariomycetes</taxon>
        <taxon>Hypocreomycetidae</taxon>
        <taxon>Glomerellales</taxon>
        <taxon>Glomerellaceae</taxon>
        <taxon>Colletotrichum</taxon>
        <taxon>Colletotrichum spaethianum species complex</taxon>
    </lineage>
</organism>
<dbReference type="AlphaFoldDB" id="A0AA37LHS7"/>
<accession>A0AA37LHS7</accession>
<keyword evidence="2" id="KW-1185">Reference proteome</keyword>
<protein>
    <submittedName>
        <fullName evidence="1">Uncharacterized protein</fullName>
    </submittedName>
</protein>
<dbReference type="RefSeq" id="XP_049129123.1">
    <property type="nucleotide sequence ID" value="XM_049273166.1"/>
</dbReference>
<dbReference type="Gene3D" id="3.30.70.100">
    <property type="match status" value="1"/>
</dbReference>
<evidence type="ECO:0000313" key="2">
    <source>
        <dbReference type="Proteomes" id="UP001055115"/>
    </source>
</evidence>
<reference evidence="1 2" key="1">
    <citation type="submission" date="2022-03" db="EMBL/GenBank/DDBJ databases">
        <title>Genome data of Colletotrichum spp.</title>
        <authorList>
            <person name="Utami Y.D."/>
            <person name="Hiruma K."/>
        </authorList>
    </citation>
    <scope>NUCLEOTIDE SEQUENCE [LARGE SCALE GENOMIC DNA]</scope>
    <source>
        <strain evidence="1 2">MAFF 239500</strain>
    </source>
</reference>
<gene>
    <name evidence="1" type="ORF">ColSpa_06954</name>
</gene>
<sequence length="238" mass="25800">MAFTEIVFPILEADENARKAFYDNVPGLVKANFNVVGGPKASAVARILESTPINAEGHCGYLAIFSWESLDTIKDFMKSSGFANFKKSLMELVAGPPVLQFFQAPPDVAPEKTLEGSTHFFVIKAMGTEAQIGWAKGRWDELTAMFSTIAGDKVKYHTGHGKEVCDGHFAGFSGWKTIAVGSSFEDMPPINLAMTATDFPPQALNKTLEQAEVQKQLHSLAEAGGSISSFILELNHVL</sequence>
<dbReference type="Proteomes" id="UP001055115">
    <property type="component" value="Unassembled WGS sequence"/>
</dbReference>
<dbReference type="EMBL" id="BQXU01000017">
    <property type="protein sequence ID" value="GKT46773.1"/>
    <property type="molecule type" value="Genomic_DNA"/>
</dbReference>
<comment type="caution">
    <text evidence="1">The sequence shown here is derived from an EMBL/GenBank/DDBJ whole genome shotgun (WGS) entry which is preliminary data.</text>
</comment>
<dbReference type="GeneID" id="73327756"/>